<keyword evidence="11" id="KW-1185">Reference proteome</keyword>
<dbReference type="Pfam" id="PF12796">
    <property type="entry name" value="Ank_2"/>
    <property type="match status" value="8"/>
</dbReference>
<dbReference type="InterPro" id="IPR036770">
    <property type="entry name" value="Ankyrin_rpt-contain_sf"/>
</dbReference>
<evidence type="ECO:0000313" key="11">
    <source>
        <dbReference type="Proteomes" id="UP001341281"/>
    </source>
</evidence>
<sequence>TVLGDLLSYQFGVGALSSEFPSAPIHPPPIEGVKYHRARVGREGRGSYEVTLPVVEPLTYESIEYGVHASETQLQRSNCIDGGEGVVRQMGGRSNSSGGAPMDGQLVKAAVTGDSTVMKQLASEDPAVLLGTTPQGNTCLHIAAIHGHGEFCKETVALNGSLLDTTNVDGETPLLAAVTRGHATLACDVLSYCRGKQLTETMMKKDKHGCNALHHAIRGGHRMLALELIKAEPALSKAVNGRNESPMFIALMRDFTDVFEKLLEIPDSAHSGVFGFNVLHAAVRNGNSVMVKRVLETRPELVRQENKKKHTPMHLAVNEGKVDVLAVILKHDTSLGYFIFTDGGPLLCIAASQGHVGVARELLKHCPDAPYCDANGYTCLHLAVLSGHKEFVEFVLGSQELRHLINMADNRGKTALHLAYTNCRTDIVDAFLLRQGIDAAVLDNGGNHAKALITVRTSIKKRKQPAREAFEASAERDSSGAPMDKRLLSAAVTGDATVMMLLASDDPAVLLGTIPHGNTCLHISAIHGHEEFCKHAVALNRSLLETTNADGETPLLTAVIRGHTSLASVLLRSCRDQKLSETILMQDERGCNALHQAIAGRHRMLALELIEAEPALSEAVNNCFQSPMFIAVMSNYADIVDKLLAIPYSPDFSFNNALHAAVISSNTAIAKRIMEIHPEFARQENEDAHTPMHLAAKGNKVDVLTILLEHDPSLGYLVSSKGEPLLCVAASQGHVGVARELLKHCPDAPYSYSAGRWRMWTCLHVAVSSGKSGFVKFVLESQELQHLIDVADKMGQTPLQLALAIIKAAILGHTAEMRHLTLDVPGVLLGTTAQGNTCLHIASIHGHEGFCEVAQSLDPSLLAAINSDAETPLLAAVASGCVSVASVLLRCCLERQLSETILMQDKHGCNALHHAIRRGHRELAIQLVEAEPALSHAVNQNNESPMFIAVMRDYADVFSVLLDVPGSAHGGAYGCNALHAAVRNGNSDIARRIMETRPELAREESNEKNTPMHLAVLWGKIDVLRVLSAQDWSLGYVVSTYGTPLLNSAAFRGHIDVARELLKYCPDAAYCRPDGSTCLHQAVWEEQTEFVEFVLGSPQLARLVNMRDSDGQTPLHLAVRKCNPKMVAALLLHPHTDITVLNNNGNPANWMLSDVTDHAKTLNWNEVIMLMLNADSQDATSILNLYNEVKDKVTQSSRKDIKSLTETYTGNTSLVAILIATITFAAAFTLPGGYSADTGNEGLPIMARKFAFQAFLISDTLAMCSSLAVAFICIIARWEDLEFLVYYRSFTKKLMWFAYMATTTAFATGLYTVLAPRLLWLAIVICVVTSLLPILTKLLGEWPILKLRFRLGRNFKHELLNMA</sequence>
<dbReference type="Proteomes" id="UP001341281">
    <property type="component" value="Chromosome 03"/>
</dbReference>
<feature type="repeat" description="ANK" evidence="7">
    <location>
        <begin position="411"/>
        <end position="444"/>
    </location>
</feature>
<dbReference type="PROSITE" id="PS50297">
    <property type="entry name" value="ANK_REP_REGION"/>
    <property type="match status" value="4"/>
</dbReference>
<name>A0AAQ3WJR4_PASNO</name>
<protein>
    <recommendedName>
        <fullName evidence="9">PGG domain-containing protein</fullName>
    </recommendedName>
</protein>
<evidence type="ECO:0000256" key="1">
    <source>
        <dbReference type="ARBA" id="ARBA00004141"/>
    </source>
</evidence>
<feature type="repeat" description="ANK" evidence="7">
    <location>
        <begin position="375"/>
        <end position="396"/>
    </location>
</feature>
<dbReference type="PANTHER" id="PTHR24186">
    <property type="entry name" value="PROTEIN PHOSPHATASE 1 REGULATORY SUBUNIT"/>
    <property type="match status" value="1"/>
</dbReference>
<evidence type="ECO:0000256" key="2">
    <source>
        <dbReference type="ARBA" id="ARBA00022692"/>
    </source>
</evidence>
<dbReference type="FunFam" id="1.25.40.20:FF:000486">
    <property type="entry name" value="Ankyrin repeat family protein"/>
    <property type="match status" value="1"/>
</dbReference>
<feature type="repeat" description="ANK" evidence="7">
    <location>
        <begin position="1110"/>
        <end position="1143"/>
    </location>
</feature>
<dbReference type="PROSITE" id="PS50088">
    <property type="entry name" value="ANK_REPEAT"/>
    <property type="match status" value="4"/>
</dbReference>
<keyword evidence="4 8" id="KW-1133">Transmembrane helix</keyword>
<dbReference type="PANTHER" id="PTHR24186:SF54">
    <property type="entry name" value="PGG DOMAIN-CONTAINING PROTEIN"/>
    <property type="match status" value="1"/>
</dbReference>
<keyword evidence="6 8" id="KW-0472">Membrane</keyword>
<dbReference type="SUPFAM" id="SSF48403">
    <property type="entry name" value="Ankyrin repeat"/>
    <property type="match status" value="4"/>
</dbReference>
<keyword evidence="5 7" id="KW-0040">ANK repeat</keyword>
<dbReference type="Pfam" id="PF13962">
    <property type="entry name" value="PGG"/>
    <property type="match status" value="1"/>
</dbReference>
<gene>
    <name evidence="10" type="ORF">U9M48_013730</name>
</gene>
<keyword evidence="2 8" id="KW-0812">Transmembrane</keyword>
<organism evidence="10 11">
    <name type="scientific">Paspalum notatum var. saurae</name>
    <dbReference type="NCBI Taxonomy" id="547442"/>
    <lineage>
        <taxon>Eukaryota</taxon>
        <taxon>Viridiplantae</taxon>
        <taxon>Streptophyta</taxon>
        <taxon>Embryophyta</taxon>
        <taxon>Tracheophyta</taxon>
        <taxon>Spermatophyta</taxon>
        <taxon>Magnoliopsida</taxon>
        <taxon>Liliopsida</taxon>
        <taxon>Poales</taxon>
        <taxon>Poaceae</taxon>
        <taxon>PACMAD clade</taxon>
        <taxon>Panicoideae</taxon>
        <taxon>Andropogonodae</taxon>
        <taxon>Paspaleae</taxon>
        <taxon>Paspalinae</taxon>
        <taxon>Paspalum</taxon>
    </lineage>
</organism>
<feature type="transmembrane region" description="Helical" evidence="8">
    <location>
        <begin position="1296"/>
        <end position="1314"/>
    </location>
</feature>
<feature type="domain" description="PGG" evidence="9">
    <location>
        <begin position="1209"/>
        <end position="1313"/>
    </location>
</feature>
<feature type="repeat" description="ANK" evidence="7">
    <location>
        <begin position="687"/>
        <end position="710"/>
    </location>
</feature>
<evidence type="ECO:0000256" key="7">
    <source>
        <dbReference type="PROSITE-ProRule" id="PRU00023"/>
    </source>
</evidence>
<evidence type="ECO:0000256" key="8">
    <source>
        <dbReference type="SAM" id="Phobius"/>
    </source>
</evidence>
<feature type="transmembrane region" description="Helical" evidence="8">
    <location>
        <begin position="1250"/>
        <end position="1275"/>
    </location>
</feature>
<evidence type="ECO:0000313" key="10">
    <source>
        <dbReference type="EMBL" id="WVZ64167.1"/>
    </source>
</evidence>
<accession>A0AAQ3WJR4</accession>
<dbReference type="EMBL" id="CP144747">
    <property type="protein sequence ID" value="WVZ64167.1"/>
    <property type="molecule type" value="Genomic_DNA"/>
</dbReference>
<feature type="transmembrane region" description="Helical" evidence="8">
    <location>
        <begin position="1208"/>
        <end position="1230"/>
    </location>
</feature>
<comment type="subcellular location">
    <subcellularLocation>
        <location evidence="1">Membrane</location>
        <topology evidence="1">Multi-pass membrane protein</topology>
    </subcellularLocation>
</comment>
<dbReference type="GO" id="GO:0005886">
    <property type="term" value="C:plasma membrane"/>
    <property type="evidence" value="ECO:0007669"/>
    <property type="project" value="TreeGrafter"/>
</dbReference>
<dbReference type="InterPro" id="IPR002110">
    <property type="entry name" value="Ankyrin_rpt"/>
</dbReference>
<dbReference type="SMART" id="SM00248">
    <property type="entry name" value="ANK"/>
    <property type="match status" value="26"/>
</dbReference>
<keyword evidence="3" id="KW-0677">Repeat</keyword>
<dbReference type="Gene3D" id="1.25.40.20">
    <property type="entry name" value="Ankyrin repeat-containing domain"/>
    <property type="match status" value="7"/>
</dbReference>
<dbReference type="InterPro" id="IPR026961">
    <property type="entry name" value="PGG_dom"/>
</dbReference>
<proteinExistence type="predicted"/>
<evidence type="ECO:0000256" key="6">
    <source>
        <dbReference type="ARBA" id="ARBA00023136"/>
    </source>
</evidence>
<feature type="transmembrane region" description="Helical" evidence="8">
    <location>
        <begin position="1320"/>
        <end position="1340"/>
    </location>
</feature>
<evidence type="ECO:0000256" key="4">
    <source>
        <dbReference type="ARBA" id="ARBA00022989"/>
    </source>
</evidence>
<evidence type="ECO:0000259" key="9">
    <source>
        <dbReference type="Pfam" id="PF13962"/>
    </source>
</evidence>
<feature type="non-terminal residue" evidence="10">
    <location>
        <position position="1363"/>
    </location>
</feature>
<reference evidence="10 11" key="1">
    <citation type="submission" date="2024-02" db="EMBL/GenBank/DDBJ databases">
        <title>High-quality chromosome-scale genome assembly of Pensacola bahiagrass (Paspalum notatum Flugge var. saurae).</title>
        <authorList>
            <person name="Vega J.M."/>
            <person name="Podio M."/>
            <person name="Orjuela J."/>
            <person name="Siena L.A."/>
            <person name="Pessino S.C."/>
            <person name="Combes M.C."/>
            <person name="Mariac C."/>
            <person name="Albertini E."/>
            <person name="Pupilli F."/>
            <person name="Ortiz J.P.A."/>
            <person name="Leblanc O."/>
        </authorList>
    </citation>
    <scope>NUCLEOTIDE SEQUENCE [LARGE SCALE GENOMIC DNA]</scope>
    <source>
        <strain evidence="10">R1</strain>
        <tissue evidence="10">Leaf</tissue>
    </source>
</reference>
<evidence type="ECO:0000256" key="3">
    <source>
        <dbReference type="ARBA" id="ARBA00022737"/>
    </source>
</evidence>
<evidence type="ECO:0000256" key="5">
    <source>
        <dbReference type="ARBA" id="ARBA00023043"/>
    </source>
</evidence>